<gene>
    <name evidence="1" type="ORF">UFOPK3564_01794</name>
</gene>
<protein>
    <submittedName>
        <fullName evidence="1">Unannotated protein</fullName>
    </submittedName>
</protein>
<dbReference type="InterPro" id="IPR029787">
    <property type="entry name" value="Nucleotide_cyclase"/>
</dbReference>
<dbReference type="AlphaFoldDB" id="A0A6J7HUY3"/>
<organism evidence="1">
    <name type="scientific">freshwater metagenome</name>
    <dbReference type="NCBI Taxonomy" id="449393"/>
    <lineage>
        <taxon>unclassified sequences</taxon>
        <taxon>metagenomes</taxon>
        <taxon>ecological metagenomes</taxon>
    </lineage>
</organism>
<reference evidence="1" key="1">
    <citation type="submission" date="2020-05" db="EMBL/GenBank/DDBJ databases">
        <authorList>
            <person name="Chiriac C."/>
            <person name="Salcher M."/>
            <person name="Ghai R."/>
            <person name="Kavagutti S V."/>
        </authorList>
    </citation>
    <scope>NUCLEOTIDE SEQUENCE</scope>
</reference>
<name>A0A6J7HUY3_9ZZZZ</name>
<dbReference type="SUPFAM" id="SSF55073">
    <property type="entry name" value="Nucleotide cyclase"/>
    <property type="match status" value="1"/>
</dbReference>
<dbReference type="Gene3D" id="3.30.70.1230">
    <property type="entry name" value="Nucleotide cyclase"/>
    <property type="match status" value="1"/>
</dbReference>
<sequence>MNQHTFVFADAYGTKVHTADLAKHLRQALTIYGGEYVDTVGDAVMLRLARATDAVAVSLDAIDAFTRHGHPAVRVGLDTGSGVLNAGRWSGPAALVAARVAEHAQRGQVLATSSTRQATDRGQIDFIGIGEHVLHDTGAPTTLYRAQRVTDVGPPGRLDIDPVCHLAVDATQAVRIPGIDASPAFCSQACAATWSARHPHVAPRSGA</sequence>
<dbReference type="EMBL" id="CAFBMK010000102">
    <property type="protein sequence ID" value="CAB4920270.1"/>
    <property type="molecule type" value="Genomic_DNA"/>
</dbReference>
<accession>A0A6J7HUY3</accession>
<proteinExistence type="predicted"/>
<evidence type="ECO:0000313" key="1">
    <source>
        <dbReference type="EMBL" id="CAB4920270.1"/>
    </source>
</evidence>